<feature type="compositionally biased region" description="Acidic residues" evidence="8">
    <location>
        <begin position="467"/>
        <end position="479"/>
    </location>
</feature>
<evidence type="ECO:0000259" key="10">
    <source>
        <dbReference type="PROSITE" id="PS50229"/>
    </source>
</evidence>
<evidence type="ECO:0000256" key="8">
    <source>
        <dbReference type="SAM" id="MobiDB-lite"/>
    </source>
</evidence>
<dbReference type="GO" id="GO:0005634">
    <property type="term" value="C:nucleus"/>
    <property type="evidence" value="ECO:0007669"/>
    <property type="project" value="UniProtKB-SubCell"/>
</dbReference>
<evidence type="ECO:0008006" key="13">
    <source>
        <dbReference type="Google" id="ProtNLM"/>
    </source>
</evidence>
<dbReference type="Pfam" id="PF00568">
    <property type="entry name" value="WH1"/>
    <property type="match status" value="1"/>
</dbReference>
<dbReference type="OrthoDB" id="8963340at2759"/>
<evidence type="ECO:0000256" key="6">
    <source>
        <dbReference type="ARBA" id="ARBA00023212"/>
    </source>
</evidence>
<feature type="region of interest" description="Disordered" evidence="8">
    <location>
        <begin position="217"/>
        <end position="431"/>
    </location>
</feature>
<feature type="domain" description="WH1" evidence="10">
    <location>
        <begin position="17"/>
        <end position="129"/>
    </location>
</feature>
<keyword evidence="7" id="KW-0539">Nucleus</keyword>
<gene>
    <name evidence="12" type="ORF">LRAMOSA02417</name>
</gene>
<evidence type="ECO:0000256" key="4">
    <source>
        <dbReference type="ARBA" id="ARBA00022553"/>
    </source>
</evidence>
<dbReference type="Gene3D" id="2.30.29.30">
    <property type="entry name" value="Pleckstrin-homology domain (PH domain)/Phosphotyrosine-binding domain (PTB)"/>
    <property type="match status" value="1"/>
</dbReference>
<keyword evidence="5" id="KW-0677">Repeat</keyword>
<feature type="compositionally biased region" description="Low complexity" evidence="8">
    <location>
        <begin position="411"/>
        <end position="431"/>
    </location>
</feature>
<evidence type="ECO:0000259" key="9">
    <source>
        <dbReference type="PROSITE" id="PS50108"/>
    </source>
</evidence>
<dbReference type="CDD" id="cd01205">
    <property type="entry name" value="EVH1_WASP-like"/>
    <property type="match status" value="1"/>
</dbReference>
<dbReference type="InterPro" id="IPR036936">
    <property type="entry name" value="CRIB_dom_sf"/>
</dbReference>
<dbReference type="PROSITE" id="PS50108">
    <property type="entry name" value="CRIB"/>
    <property type="match status" value="1"/>
</dbReference>
<evidence type="ECO:0000313" key="12">
    <source>
        <dbReference type="EMBL" id="CDS09740.1"/>
    </source>
</evidence>
<dbReference type="PANTHER" id="PTHR33472">
    <property type="entry name" value="OS01G0106600 PROTEIN"/>
    <property type="match status" value="1"/>
</dbReference>
<proteinExistence type="predicted"/>
<dbReference type="AlphaFoldDB" id="A0A077WQR8"/>
<evidence type="ECO:0000256" key="1">
    <source>
        <dbReference type="ARBA" id="ARBA00004123"/>
    </source>
</evidence>
<feature type="compositionally biased region" description="Pro residues" evidence="8">
    <location>
        <begin position="322"/>
        <end position="380"/>
    </location>
</feature>
<dbReference type="GO" id="GO:0003779">
    <property type="term" value="F:actin binding"/>
    <property type="evidence" value="ECO:0007669"/>
    <property type="project" value="InterPro"/>
</dbReference>
<dbReference type="InterPro" id="IPR003124">
    <property type="entry name" value="WH2_dom"/>
</dbReference>
<dbReference type="EMBL" id="LK023335">
    <property type="protein sequence ID" value="CDS09740.1"/>
    <property type="molecule type" value="Genomic_DNA"/>
</dbReference>
<feature type="compositionally biased region" description="Pro residues" evidence="8">
    <location>
        <begin position="247"/>
        <end position="268"/>
    </location>
</feature>
<feature type="region of interest" description="Disordered" evidence="8">
    <location>
        <begin position="459"/>
        <end position="479"/>
    </location>
</feature>
<feature type="domain" description="CRIB" evidence="9">
    <location>
        <begin position="156"/>
        <end position="169"/>
    </location>
</feature>
<dbReference type="InterPro" id="IPR011993">
    <property type="entry name" value="PH-like_dom_sf"/>
</dbReference>
<keyword evidence="4" id="KW-0597">Phosphoprotein</keyword>
<sequence length="479" mass="50755">MPSVTLPTAQDKNIVRKALPTSKILTAAVARLYVASPDPNRWSYSNLWGAAAFCKDRSKNDSFFIRLIDIENHKGVMWEQELFEGFEYVNDKPFFHTFETDDCLAGLLFVDEGEAETFYKKVMHRDSIKVDGDQSKGGFIKKMGHRKSRGIDKNQISVPSEFRHVGHIGYTPEKGFSIENNDPEWNGVFEQLRSLGITADEINQNQDFIHEFLQQHKGTSAPTKRTTGTAPPPPPPSRGRTTSTKKTPPPPPPPPSSRRAPPPPPPPRRTGNGRTPPPPPSRSPNPPPPPPVARPSIPSNPPPAPPQLPSRGTRQMQSPSRPNVPPPPPPQPPMGTSAAPPPPPPPPPPAMGNSAPPPPPPPPPATSGPPTSPAPPPANVPPSSDGRSNLMASIRATGGFSSLKKGGTLRSVPASSSPSSSPGSSARTATAVGAGAAVGGAAAAAGSGDLASSLAAVLQQRKTAMQSDDESDEDDDEWE</sequence>
<feature type="domain" description="WH2" evidence="11">
    <location>
        <begin position="386"/>
        <end position="406"/>
    </location>
</feature>
<dbReference type="InterPro" id="IPR000697">
    <property type="entry name" value="WH1/EVH1_dom"/>
</dbReference>
<dbReference type="Gene3D" id="3.90.810.10">
    <property type="entry name" value="CRIB domain"/>
    <property type="match status" value="1"/>
</dbReference>
<dbReference type="InterPro" id="IPR011026">
    <property type="entry name" value="WAS_C"/>
</dbReference>
<dbReference type="GO" id="GO:0030479">
    <property type="term" value="C:actin cortical patch"/>
    <property type="evidence" value="ECO:0007669"/>
    <property type="project" value="UniProtKB-ARBA"/>
</dbReference>
<dbReference type="FunFam" id="2.30.29.30:FF:000281">
    <property type="entry name" value="Actin associated protein"/>
    <property type="match status" value="1"/>
</dbReference>
<evidence type="ECO:0000259" key="11">
    <source>
        <dbReference type="PROSITE" id="PS51082"/>
    </source>
</evidence>
<feature type="compositionally biased region" description="Pro residues" evidence="8">
    <location>
        <begin position="275"/>
        <end position="308"/>
    </location>
</feature>
<organism evidence="12">
    <name type="scientific">Lichtheimia ramosa</name>
    <dbReference type="NCBI Taxonomy" id="688394"/>
    <lineage>
        <taxon>Eukaryota</taxon>
        <taxon>Fungi</taxon>
        <taxon>Fungi incertae sedis</taxon>
        <taxon>Mucoromycota</taxon>
        <taxon>Mucoromycotina</taxon>
        <taxon>Mucoromycetes</taxon>
        <taxon>Mucorales</taxon>
        <taxon>Lichtheimiaceae</taxon>
        <taxon>Lichtheimia</taxon>
    </lineage>
</organism>
<dbReference type="PANTHER" id="PTHR33472:SF28">
    <property type="entry name" value="BROMO AND FHA DOMAIN-CONTAINING PROTEIN DDB_G0267958"/>
    <property type="match status" value="1"/>
</dbReference>
<evidence type="ECO:0000256" key="5">
    <source>
        <dbReference type="ARBA" id="ARBA00022737"/>
    </source>
</evidence>
<dbReference type="GO" id="GO:0071933">
    <property type="term" value="F:Arp2/3 complex binding"/>
    <property type="evidence" value="ECO:0007669"/>
    <property type="project" value="UniProtKB-ARBA"/>
</dbReference>
<evidence type="ECO:0000256" key="2">
    <source>
        <dbReference type="ARBA" id="ARBA00004245"/>
    </source>
</evidence>
<protein>
    <recommendedName>
        <fullName evidence="13">Wiskott-Aldrich syndrome protein</fullName>
    </recommendedName>
</protein>
<dbReference type="SMART" id="SM00461">
    <property type="entry name" value="WH1"/>
    <property type="match status" value="1"/>
</dbReference>
<dbReference type="InterPro" id="IPR033927">
    <property type="entry name" value="WASPfam_EVH1"/>
</dbReference>
<dbReference type="PROSITE" id="PS51082">
    <property type="entry name" value="WH2"/>
    <property type="match status" value="1"/>
</dbReference>
<dbReference type="SUPFAM" id="SSF47912">
    <property type="entry name" value="Wiscott-Aldrich syndrome protein, WASP, C-terminal domain"/>
    <property type="match status" value="1"/>
</dbReference>
<reference evidence="12" key="1">
    <citation type="journal article" date="2014" name="Genome Announc.">
        <title>De novo whole-genome sequence and genome annotation of Lichtheimia ramosa.</title>
        <authorList>
            <person name="Linde J."/>
            <person name="Schwartze V."/>
            <person name="Binder U."/>
            <person name="Lass-Florl C."/>
            <person name="Voigt K."/>
            <person name="Horn F."/>
        </authorList>
    </citation>
    <scope>NUCLEOTIDE SEQUENCE</scope>
    <source>
        <strain evidence="12">JMRC FSU:6197</strain>
    </source>
</reference>
<keyword evidence="3" id="KW-0963">Cytoplasm</keyword>
<name>A0A077WQR8_9FUNG</name>
<dbReference type="PROSITE" id="PS50229">
    <property type="entry name" value="WH1"/>
    <property type="match status" value="1"/>
</dbReference>
<evidence type="ECO:0000256" key="7">
    <source>
        <dbReference type="ARBA" id="ARBA00023242"/>
    </source>
</evidence>
<dbReference type="CDD" id="cd00132">
    <property type="entry name" value="CRIB"/>
    <property type="match status" value="1"/>
</dbReference>
<dbReference type="InterPro" id="IPR000095">
    <property type="entry name" value="CRIB_dom"/>
</dbReference>
<keyword evidence="6" id="KW-0206">Cytoskeleton</keyword>
<dbReference type="SUPFAM" id="SSF50729">
    <property type="entry name" value="PH domain-like"/>
    <property type="match status" value="1"/>
</dbReference>
<comment type="subcellular location">
    <subcellularLocation>
        <location evidence="2">Cytoplasm</location>
        <location evidence="2">Cytoskeleton</location>
    </subcellularLocation>
    <subcellularLocation>
        <location evidence="1">Nucleus</location>
    </subcellularLocation>
</comment>
<accession>A0A077WQR8</accession>
<dbReference type="Pfam" id="PF00786">
    <property type="entry name" value="PBD"/>
    <property type="match status" value="1"/>
</dbReference>
<evidence type="ECO:0000256" key="3">
    <source>
        <dbReference type="ARBA" id="ARBA00022490"/>
    </source>
</evidence>
<dbReference type="GO" id="GO:0007015">
    <property type="term" value="P:actin filament organization"/>
    <property type="evidence" value="ECO:0007669"/>
    <property type="project" value="InterPro"/>
</dbReference>